<dbReference type="CDD" id="cd07814">
    <property type="entry name" value="SRPBCC_CalC_Aha1-like"/>
    <property type="match status" value="1"/>
</dbReference>
<proteinExistence type="inferred from homology"/>
<evidence type="ECO:0000313" key="4">
    <source>
        <dbReference type="Proteomes" id="UP001054811"/>
    </source>
</evidence>
<dbReference type="EMBL" id="CP091139">
    <property type="protein sequence ID" value="UUT34862.1"/>
    <property type="molecule type" value="Genomic_DNA"/>
</dbReference>
<comment type="similarity">
    <text evidence="1">Belongs to the AHA1 family.</text>
</comment>
<dbReference type="InterPro" id="IPR023393">
    <property type="entry name" value="START-like_dom_sf"/>
</dbReference>
<sequence length="123" mass="13403">MPSPHSPGGPRWTVSASWWWPQWPDTTYQLDVTEGGDYRIGTPYDGVGVSGRYTAVRPGSLLAFTWQWDGEPEIDHITVLFTAIDASTTEVTMVHVSPGRAVGDGFQQGWTDVLDRLPGAVAG</sequence>
<protein>
    <submittedName>
        <fullName evidence="3">SRPBCC domain-containing protein</fullName>
    </submittedName>
</protein>
<name>A0ABY5NI75_9MICO</name>
<gene>
    <name evidence="3" type="ORF">L2X98_31080</name>
</gene>
<reference evidence="3" key="1">
    <citation type="submission" date="2022-01" db="EMBL/GenBank/DDBJ databases">
        <title>Microbacterium eymi and Microbacterium rhizovicinus sp. nov., isolated from the rhizospheric soil of Elymus tsukushiensis, a plant native to the Dokdo Islands, Republic of Korea.</title>
        <authorList>
            <person name="Hwang Y.J."/>
        </authorList>
    </citation>
    <scope>NUCLEOTIDE SEQUENCE</scope>
    <source>
        <strain evidence="3">KUDC0405</strain>
    </source>
</reference>
<feature type="domain" description="Activator of Hsp90 ATPase homologue 1/2-like C-terminal" evidence="2">
    <location>
        <begin position="18"/>
        <end position="119"/>
    </location>
</feature>
<keyword evidence="4" id="KW-1185">Reference proteome</keyword>
<evidence type="ECO:0000256" key="1">
    <source>
        <dbReference type="ARBA" id="ARBA00006817"/>
    </source>
</evidence>
<evidence type="ECO:0000313" key="3">
    <source>
        <dbReference type="EMBL" id="UUT34862.1"/>
    </source>
</evidence>
<organism evidence="3 4">
    <name type="scientific">Microbacterium elymi</name>
    <dbReference type="NCBI Taxonomy" id="2909587"/>
    <lineage>
        <taxon>Bacteria</taxon>
        <taxon>Bacillati</taxon>
        <taxon>Actinomycetota</taxon>
        <taxon>Actinomycetes</taxon>
        <taxon>Micrococcales</taxon>
        <taxon>Microbacteriaceae</taxon>
        <taxon>Microbacterium</taxon>
    </lineage>
</organism>
<dbReference type="SUPFAM" id="SSF55961">
    <property type="entry name" value="Bet v1-like"/>
    <property type="match status" value="1"/>
</dbReference>
<dbReference type="InterPro" id="IPR013538">
    <property type="entry name" value="ASHA1/2-like_C"/>
</dbReference>
<dbReference type="Pfam" id="PF08327">
    <property type="entry name" value="AHSA1"/>
    <property type="match status" value="1"/>
</dbReference>
<dbReference type="RefSeq" id="WP_259611394.1">
    <property type="nucleotide sequence ID" value="NZ_CP091139.2"/>
</dbReference>
<evidence type="ECO:0000259" key="2">
    <source>
        <dbReference type="Pfam" id="PF08327"/>
    </source>
</evidence>
<accession>A0ABY5NI75</accession>
<dbReference type="Gene3D" id="3.30.530.20">
    <property type="match status" value="1"/>
</dbReference>
<dbReference type="Proteomes" id="UP001054811">
    <property type="component" value="Chromosome"/>
</dbReference>